<evidence type="ECO:0000313" key="2">
    <source>
        <dbReference type="EMBL" id="GAA4577762.1"/>
    </source>
</evidence>
<protein>
    <recommendedName>
        <fullName evidence="4">DUF4307 domain-containing protein</fullName>
    </recommendedName>
</protein>
<evidence type="ECO:0000313" key="3">
    <source>
        <dbReference type="Proteomes" id="UP001500307"/>
    </source>
</evidence>
<proteinExistence type="predicted"/>
<reference evidence="3" key="1">
    <citation type="journal article" date="2019" name="Int. J. Syst. Evol. Microbiol.">
        <title>The Global Catalogue of Microorganisms (GCM) 10K type strain sequencing project: providing services to taxonomists for standard genome sequencing and annotation.</title>
        <authorList>
            <consortium name="The Broad Institute Genomics Platform"/>
            <consortium name="The Broad Institute Genome Sequencing Center for Infectious Disease"/>
            <person name="Wu L."/>
            <person name="Ma J."/>
        </authorList>
    </citation>
    <scope>NUCLEOTIDE SEQUENCE [LARGE SCALE GENOMIC DNA]</scope>
    <source>
        <strain evidence="3">JCM 3175</strain>
    </source>
</reference>
<evidence type="ECO:0000256" key="1">
    <source>
        <dbReference type="SAM" id="Phobius"/>
    </source>
</evidence>
<dbReference type="Proteomes" id="UP001500307">
    <property type="component" value="Unassembled WGS sequence"/>
</dbReference>
<dbReference type="EMBL" id="BAABGU010000037">
    <property type="protein sequence ID" value="GAA4577762.1"/>
    <property type="molecule type" value="Genomic_DNA"/>
</dbReference>
<organism evidence="2 3">
    <name type="scientific">Micromonospora coerulea</name>
    <dbReference type="NCBI Taxonomy" id="47856"/>
    <lineage>
        <taxon>Bacteria</taxon>
        <taxon>Bacillati</taxon>
        <taxon>Actinomycetota</taxon>
        <taxon>Actinomycetes</taxon>
        <taxon>Micromonosporales</taxon>
        <taxon>Micromonosporaceae</taxon>
        <taxon>Micromonospora</taxon>
    </lineage>
</organism>
<dbReference type="InterPro" id="IPR025443">
    <property type="entry name" value="DUF4307"/>
</dbReference>
<keyword evidence="1" id="KW-1133">Transmembrane helix</keyword>
<comment type="caution">
    <text evidence="2">The sequence shown here is derived from an EMBL/GenBank/DDBJ whole genome shotgun (WGS) entry which is preliminary data.</text>
</comment>
<gene>
    <name evidence="2" type="ORF">GCM10023176_51910</name>
</gene>
<keyword evidence="1" id="KW-0812">Transmembrane</keyword>
<keyword evidence="3" id="KW-1185">Reference proteome</keyword>
<feature type="transmembrane region" description="Helical" evidence="1">
    <location>
        <begin position="51"/>
        <end position="72"/>
    </location>
</feature>
<dbReference type="Pfam" id="PF14155">
    <property type="entry name" value="DUF4307"/>
    <property type="match status" value="1"/>
</dbReference>
<keyword evidence="1" id="KW-0472">Membrane</keyword>
<accession>A0ABP8T0V4</accession>
<evidence type="ECO:0008006" key="4">
    <source>
        <dbReference type="Google" id="ProtNLM"/>
    </source>
</evidence>
<name>A0ABP8T0V4_9ACTN</name>
<sequence>MDSAILADAADNNARRYPPVSETHATITPGAPVFPPGRYGRRREPGRRRPLLAALLAALLLAGLGLLTAKLYTQYGDPEYDAMVITYTEITDQQVVVDFRVTVPAGGSATCVLRARSSDGAEVGRQEVTVTARPGERRVDARHRLATTARPFIGEVLRCRPAA</sequence>